<evidence type="ECO:0000313" key="1">
    <source>
        <dbReference type="EMBL" id="KAF6747329.1"/>
    </source>
</evidence>
<accession>A0A8H6HID5</accession>
<evidence type="ECO:0000313" key="2">
    <source>
        <dbReference type="Proteomes" id="UP000521943"/>
    </source>
</evidence>
<sequence length="632" mass="70724">MSSVQSSALPTTYPPTPYASIRRKGSLFRFPHDIQVEVLRYVNLYVLHALDECPFAGEMARKELRRRIEIVLRCFSLPISSTLRRMRRDNVILGGFAALEIVMPETGDISSLEFFAPHGKSAQFIDMLRTFGYQNVDDGNGDDVLDPYDMPMFHGIGPWTRLTRGDGVDVTVVESVSLSPLLPILFEPSTVTVNFITGEGAVCVYAGLTFNQRGFLNYTAAVSDEEREAASERLGTHGFELLASCEALHAHDVEQGETVRQECQHVFTRPDNSVSMSFVDGFDVVLYPSVSWRLGYYTDEGGRRNHHGVHAFVSTEGGALEYNNDRRRYSGLKPLESIVIYNMTLCGSTNGSSDCGSQHRTYFERMPHDLQRETTKDMDLRDLAAITSLVPDLARDTIHSRLTTVLASQPLDAEGFLDKMAETNTVLSGSGALEIILPGTCTPGDLDFYCPRDEGRALAFYLEENGFKKYDFEGTSIERRRKEGEDDHEPYDNRNGIKSVIRLRHATHKSKIHIIESVSLSPLVPLFFFHSTVVMNFVSATAAVCFYPELTFHRQGLLNFSWSGADLKNRTAVQKYEERGFQILEYCTELHGHAGLQGIGDPYPREFPTLPPTPVLSSVPGWRGDSDIAHLK</sequence>
<organism evidence="1 2">
    <name type="scientific">Ephemerocybe angulata</name>
    <dbReference type="NCBI Taxonomy" id="980116"/>
    <lineage>
        <taxon>Eukaryota</taxon>
        <taxon>Fungi</taxon>
        <taxon>Dikarya</taxon>
        <taxon>Basidiomycota</taxon>
        <taxon>Agaricomycotina</taxon>
        <taxon>Agaricomycetes</taxon>
        <taxon>Agaricomycetidae</taxon>
        <taxon>Agaricales</taxon>
        <taxon>Agaricineae</taxon>
        <taxon>Psathyrellaceae</taxon>
        <taxon>Ephemerocybe</taxon>
    </lineage>
</organism>
<reference evidence="1 2" key="1">
    <citation type="submission" date="2020-07" db="EMBL/GenBank/DDBJ databases">
        <title>Comparative genomics of pyrophilous fungi reveals a link between fire events and developmental genes.</title>
        <authorList>
            <consortium name="DOE Joint Genome Institute"/>
            <person name="Steindorff A.S."/>
            <person name="Carver A."/>
            <person name="Calhoun S."/>
            <person name="Stillman K."/>
            <person name="Liu H."/>
            <person name="Lipzen A."/>
            <person name="Pangilinan J."/>
            <person name="Labutti K."/>
            <person name="Bruns T.D."/>
            <person name="Grigoriev I.V."/>
        </authorList>
    </citation>
    <scope>NUCLEOTIDE SEQUENCE [LARGE SCALE GENOMIC DNA]</scope>
    <source>
        <strain evidence="1 2">CBS 144469</strain>
    </source>
</reference>
<gene>
    <name evidence="1" type="ORF">DFP72DRAFT_1149371</name>
</gene>
<dbReference type="AlphaFoldDB" id="A0A8H6HID5"/>
<dbReference type="OrthoDB" id="3067340at2759"/>
<name>A0A8H6HID5_9AGAR</name>
<protein>
    <submittedName>
        <fullName evidence="1">Uncharacterized protein</fullName>
    </submittedName>
</protein>
<proteinExistence type="predicted"/>
<dbReference type="EMBL" id="JACGCI010000082">
    <property type="protein sequence ID" value="KAF6747329.1"/>
    <property type="molecule type" value="Genomic_DNA"/>
</dbReference>
<dbReference type="Proteomes" id="UP000521943">
    <property type="component" value="Unassembled WGS sequence"/>
</dbReference>
<comment type="caution">
    <text evidence="1">The sequence shown here is derived from an EMBL/GenBank/DDBJ whole genome shotgun (WGS) entry which is preliminary data.</text>
</comment>
<keyword evidence="2" id="KW-1185">Reference proteome</keyword>